<dbReference type="OrthoDB" id="84510at2157"/>
<dbReference type="Proteomes" id="UP000019027">
    <property type="component" value="Chromosome"/>
</dbReference>
<evidence type="ECO:0000313" key="4">
    <source>
        <dbReference type="Proteomes" id="UP000019027"/>
    </source>
</evidence>
<accession>W0I6A8</accession>
<dbReference type="SUPFAM" id="SSF159612">
    <property type="entry name" value="TBP-interacting protein-like"/>
    <property type="match status" value="1"/>
</dbReference>
<dbReference type="HOGENOM" id="CLU_1237956_0_0_2"/>
<name>W0I6A8_9EURY</name>
<dbReference type="Pfam" id="PF21664">
    <property type="entry name" value="TBPIP_C"/>
    <property type="match status" value="1"/>
</dbReference>
<evidence type="ECO:0000259" key="2">
    <source>
        <dbReference type="Pfam" id="PF21664"/>
    </source>
</evidence>
<proteinExistence type="predicted"/>
<feature type="domain" description="TBP-interacting protein C-terminal" evidence="2">
    <location>
        <begin position="103"/>
        <end position="217"/>
    </location>
</feature>
<sequence length="224" mass="26525">MKYSELDSRLRKVYSRIRMLDDYHWDLGEDKILGRHKKSNLKIRIRVANSREEAEKLSEVKEGEGLDIVVVPDKSTFYIHNGTFIMTSKFLKGTLVDINDHIVWKGFKVVEQDGKLIQEDFYEYLGGRFIEHLKNSMTIGQDFVFWQFYKCEVCGKYVDIDSVRSHLRSHGIKIEDKDEMMYEVFEINLIEGKVYDKYGKEVKEEKLSEEAKDFIKETFESFKS</sequence>
<evidence type="ECO:0000313" key="3">
    <source>
        <dbReference type="EMBL" id="AHF80292.1"/>
    </source>
</evidence>
<dbReference type="GeneID" id="24907729"/>
<dbReference type="STRING" id="582419.TES1_0906"/>
<dbReference type="Pfam" id="PF15517">
    <property type="entry name" value="TBPIP_N"/>
    <property type="match status" value="1"/>
</dbReference>
<reference evidence="3 4" key="1">
    <citation type="journal article" date="2014" name="Int. J. Syst. Evol. Microbiol.">
        <title>Thermococcus paralvinellae sp. nov. and Thermococcus cleftensis sp. nov. of hyperthermophilic heterotrophs from deep-sea hydrothermal vents.</title>
        <authorList>
            <person name="Hensley S.A."/>
            <person name="Jung J.H."/>
            <person name="Park C.S."/>
            <person name="Holden J.F."/>
        </authorList>
    </citation>
    <scope>NUCLEOTIDE SEQUENCE [LARGE SCALE GENOMIC DNA]</scope>
    <source>
        <strain evidence="3 4">ES1</strain>
    </source>
</reference>
<dbReference type="InterPro" id="IPR043112">
    <property type="entry name" value="TIP_C"/>
</dbReference>
<dbReference type="RefSeq" id="WP_042680696.1">
    <property type="nucleotide sequence ID" value="NZ_CP006965.1"/>
</dbReference>
<keyword evidence="4" id="KW-1185">Reference proteome</keyword>
<dbReference type="InterPro" id="IPR049118">
    <property type="entry name" value="TBPIP_C"/>
</dbReference>
<dbReference type="Gene3D" id="3.40.1350.70">
    <property type="entry name" value="TBP-interacting protein, N-terminal domain"/>
    <property type="match status" value="1"/>
</dbReference>
<evidence type="ECO:0000259" key="1">
    <source>
        <dbReference type="Pfam" id="PF15517"/>
    </source>
</evidence>
<organism evidence="3 4">
    <name type="scientific">Thermococcus paralvinellae</name>
    <dbReference type="NCBI Taxonomy" id="582419"/>
    <lineage>
        <taxon>Archaea</taxon>
        <taxon>Methanobacteriati</taxon>
        <taxon>Methanobacteriota</taxon>
        <taxon>Thermococci</taxon>
        <taxon>Thermococcales</taxon>
        <taxon>Thermococcaceae</taxon>
        <taxon>Thermococcus</taxon>
    </lineage>
</organism>
<dbReference type="InterPro" id="IPR038230">
    <property type="entry name" value="TIP_N_sf"/>
</dbReference>
<feature type="domain" description="TBP-interacting protein N-terminal" evidence="1">
    <location>
        <begin position="3"/>
        <end position="102"/>
    </location>
</feature>
<dbReference type="EMBL" id="CP006965">
    <property type="protein sequence ID" value="AHF80292.1"/>
    <property type="molecule type" value="Genomic_DNA"/>
</dbReference>
<dbReference type="InterPro" id="IPR029125">
    <property type="entry name" value="TIP_N"/>
</dbReference>
<gene>
    <name evidence="3" type="ORF">TES1_0906</name>
</gene>
<dbReference type="Gene3D" id="3.90.79.30">
    <property type="entry name" value="TBP-interacting protein, C-terminal domain"/>
    <property type="match status" value="1"/>
</dbReference>
<dbReference type="KEGG" id="ths:TES1_0906"/>
<dbReference type="AlphaFoldDB" id="W0I6A8"/>
<protein>
    <submittedName>
        <fullName evidence="3">Uncharacterized protein</fullName>
    </submittedName>
</protein>